<dbReference type="AlphaFoldDB" id="A0A0V1KNT8"/>
<proteinExistence type="predicted"/>
<comment type="caution">
    <text evidence="1">The sequence shown here is derived from an EMBL/GenBank/DDBJ whole genome shotgun (WGS) entry which is preliminary data.</text>
</comment>
<evidence type="ECO:0000313" key="2">
    <source>
        <dbReference type="Proteomes" id="UP000054721"/>
    </source>
</evidence>
<evidence type="ECO:0000313" key="1">
    <source>
        <dbReference type="EMBL" id="KRZ48581.1"/>
    </source>
</evidence>
<name>A0A0V1KNT8_9BILA</name>
<reference evidence="1 2" key="1">
    <citation type="submission" date="2015-05" db="EMBL/GenBank/DDBJ databases">
        <title>Evolution of Trichinella species and genotypes.</title>
        <authorList>
            <person name="Korhonen P.K."/>
            <person name="Edoardo P."/>
            <person name="Giuseppe L.R."/>
            <person name="Gasser R.B."/>
        </authorList>
    </citation>
    <scope>NUCLEOTIDE SEQUENCE [LARGE SCALE GENOMIC DNA]</scope>
    <source>
        <strain evidence="1">ISS10</strain>
    </source>
</reference>
<dbReference type="Proteomes" id="UP000054721">
    <property type="component" value="Unassembled WGS sequence"/>
</dbReference>
<feature type="non-terminal residue" evidence="1">
    <location>
        <position position="191"/>
    </location>
</feature>
<protein>
    <submittedName>
        <fullName evidence="1">Uncharacterized protein</fullName>
    </submittedName>
</protein>
<sequence>PQALPSGYARGQIKICICLQAIPQAIYSTIFDLRGLRRRLRLCFRANKNLHIPAGYAESALMHNIQIHHHPLVLQFCSPLTSLLRRFPVLHFTYAQIAESYAFNLLHSRIFIIYHLHNLPFHSTHLHRSLTYLPAVQLPVRNLIYPLPLYLPALLHPLTYVPVLYALFCNSILTCSPLTSLLRRFPVLHSA</sequence>
<dbReference type="EMBL" id="JYDW01000386">
    <property type="protein sequence ID" value="KRZ48581.1"/>
    <property type="molecule type" value="Genomic_DNA"/>
</dbReference>
<keyword evidence="2" id="KW-1185">Reference proteome</keyword>
<organism evidence="1 2">
    <name type="scientific">Trichinella nativa</name>
    <dbReference type="NCBI Taxonomy" id="6335"/>
    <lineage>
        <taxon>Eukaryota</taxon>
        <taxon>Metazoa</taxon>
        <taxon>Ecdysozoa</taxon>
        <taxon>Nematoda</taxon>
        <taxon>Enoplea</taxon>
        <taxon>Dorylaimia</taxon>
        <taxon>Trichinellida</taxon>
        <taxon>Trichinellidae</taxon>
        <taxon>Trichinella</taxon>
    </lineage>
</organism>
<accession>A0A0V1KNT8</accession>
<gene>
    <name evidence="1" type="ORF">T02_320</name>
</gene>